<proteinExistence type="predicted"/>
<dbReference type="AlphaFoldDB" id="A0A6M5YNS7"/>
<dbReference type="Proteomes" id="UP000503447">
    <property type="component" value="Chromosome"/>
</dbReference>
<gene>
    <name evidence="1" type="ORF">FTUN_2144</name>
</gene>
<name>A0A6M5YNS7_9BACT</name>
<evidence type="ECO:0000313" key="1">
    <source>
        <dbReference type="EMBL" id="QJW94622.1"/>
    </source>
</evidence>
<keyword evidence="2" id="KW-1185">Reference proteome</keyword>
<protein>
    <submittedName>
        <fullName evidence="1">Uncharacterized protein</fullName>
    </submittedName>
</protein>
<accession>A0A6M5YNS7</accession>
<dbReference type="KEGG" id="ftj:FTUN_2144"/>
<organism evidence="1 2">
    <name type="scientific">Frigoriglobus tundricola</name>
    <dbReference type="NCBI Taxonomy" id="2774151"/>
    <lineage>
        <taxon>Bacteria</taxon>
        <taxon>Pseudomonadati</taxon>
        <taxon>Planctomycetota</taxon>
        <taxon>Planctomycetia</taxon>
        <taxon>Gemmatales</taxon>
        <taxon>Gemmataceae</taxon>
        <taxon>Frigoriglobus</taxon>
    </lineage>
</organism>
<reference evidence="2" key="1">
    <citation type="submission" date="2020-05" db="EMBL/GenBank/DDBJ databases">
        <title>Frigoriglobus tundricola gen. nov., sp. nov., a psychrotolerant cellulolytic planctomycete of the family Gemmataceae with two divergent copies of 16S rRNA gene.</title>
        <authorList>
            <person name="Kulichevskaya I.S."/>
            <person name="Ivanova A.A."/>
            <person name="Naumoff D.G."/>
            <person name="Beletsky A.V."/>
            <person name="Rijpstra W.I.C."/>
            <person name="Sinninghe Damste J.S."/>
            <person name="Mardanov A.V."/>
            <person name="Ravin N.V."/>
            <person name="Dedysh S.N."/>
        </authorList>
    </citation>
    <scope>NUCLEOTIDE SEQUENCE [LARGE SCALE GENOMIC DNA]</scope>
    <source>
        <strain evidence="2">PL17</strain>
    </source>
</reference>
<evidence type="ECO:0000313" key="2">
    <source>
        <dbReference type="Proteomes" id="UP000503447"/>
    </source>
</evidence>
<dbReference type="EMBL" id="CP053452">
    <property type="protein sequence ID" value="QJW94622.1"/>
    <property type="molecule type" value="Genomic_DNA"/>
</dbReference>
<sequence length="120" mass="13404">MMASAPHFSYDCSAEAPPTRKFASGLIPLVPRADGHMQASLPEMHVWLACPESTEVIDFTTGLWPEACREATGEEWLAPHPPDYLWTFGSRLPQSVRYVPDRTAIDLVIAVLHLQGREYP</sequence>